<accession>A0ABS0J0P6</accession>
<evidence type="ECO:0000259" key="6">
    <source>
        <dbReference type="PROSITE" id="PS50111"/>
    </source>
</evidence>
<dbReference type="Gene3D" id="6.10.340.10">
    <property type="match status" value="1"/>
</dbReference>
<evidence type="ECO:0000256" key="1">
    <source>
        <dbReference type="ARBA" id="ARBA00023224"/>
    </source>
</evidence>
<dbReference type="CDD" id="cd11386">
    <property type="entry name" value="MCP_signal"/>
    <property type="match status" value="1"/>
</dbReference>
<evidence type="ECO:0000256" key="2">
    <source>
        <dbReference type="ARBA" id="ARBA00029447"/>
    </source>
</evidence>
<comment type="similarity">
    <text evidence="2">Belongs to the methyl-accepting chemotaxis (MCP) protein family.</text>
</comment>
<comment type="caution">
    <text evidence="9">The sequence shown here is derived from an EMBL/GenBank/DDBJ whole genome shotgun (WGS) entry which is preliminary data.</text>
</comment>
<dbReference type="EMBL" id="VRYY01000061">
    <property type="protein sequence ID" value="MBG3875994.1"/>
    <property type="molecule type" value="Genomic_DNA"/>
</dbReference>
<feature type="domain" description="NIT" evidence="8">
    <location>
        <begin position="54"/>
        <end position="304"/>
    </location>
</feature>
<dbReference type="SUPFAM" id="SSF58104">
    <property type="entry name" value="Methyl-accepting chemotaxis protein (MCP) signaling domain"/>
    <property type="match status" value="1"/>
</dbReference>
<dbReference type="PROSITE" id="PS50906">
    <property type="entry name" value="NIT"/>
    <property type="match status" value="1"/>
</dbReference>
<feature type="transmembrane region" description="Helical" evidence="5">
    <location>
        <begin position="312"/>
        <end position="335"/>
    </location>
</feature>
<dbReference type="InterPro" id="IPR010910">
    <property type="entry name" value="Nitrate/nitrite_sensing_bac"/>
</dbReference>
<evidence type="ECO:0000313" key="9">
    <source>
        <dbReference type="EMBL" id="MBG3875994.1"/>
    </source>
</evidence>
<evidence type="ECO:0000256" key="5">
    <source>
        <dbReference type="SAM" id="Phobius"/>
    </source>
</evidence>
<dbReference type="InterPro" id="IPR004089">
    <property type="entry name" value="MCPsignal_dom"/>
</dbReference>
<dbReference type="SMART" id="SM00304">
    <property type="entry name" value="HAMP"/>
    <property type="match status" value="2"/>
</dbReference>
<keyword evidence="5" id="KW-1133">Transmembrane helix</keyword>
<keyword evidence="5" id="KW-0812">Transmembrane</keyword>
<dbReference type="Pfam" id="PF08376">
    <property type="entry name" value="NIT"/>
    <property type="match status" value="1"/>
</dbReference>
<sequence length="711" mass="75218">MITFFASLPMRMKVLAIMLLPLVALMAFSGSLVMSKRAVMVEMQDVERLAALSVTVGDVAHELQKERGLSSGFLASRGERFGPDLAAQRRDSDSALGKLRARLRVFQAEGFPPETRAALGKVESELGGIDGKRREVDALALKPAGIIASYSETITSLLEVNAFISRASSEPRVLGRIVAYDSLLWAKEYAGRERATLNGMFAQGTIPVNLFRSWLTVLAAQDERLATFKALAAPEDAALLEARLTGPAVAEVARMRALVMAGTQGEALGGDAAEWFKASTARIELLRQVEVGLGDALMQLANRLGRDARMDMLVYVSVAGGALAVTLAVGLLVFVSINTPLRRAVAFAEAVGKGNLDHPLDVRQADEIGTLCTAMASMVGNLKLKIAEAQAQTQLAARETEHARTAQAEADEARAEAERARRNGMLQASVRMEDMVRKLTGASEGIAAQVVQSSRGAQAQKNRVADTALAMEQTNDAVLDVARSAGLASEMSHEARQLASDGASVVRQMVGMVGDVRVQALQLKGDMEILGTNAANIGQVLGVINDIADQTNLLALNAAIEAARAGDAGRGFAVVADEVRKLAEKTMTATKEVAEAVIGIQNATRSNAESVSQTVGSIENATGMAEASARSLERIVDMVTQASDQVRSIAAAAEQQSTASREISGSLTDINAIANDTARGMEHSTLAVEELASLARALQQMVTEMAAEGRA</sequence>
<feature type="domain" description="Methyl-accepting transducer" evidence="6">
    <location>
        <begin position="435"/>
        <end position="671"/>
    </location>
</feature>
<dbReference type="Pfam" id="PF00672">
    <property type="entry name" value="HAMP"/>
    <property type="match status" value="1"/>
</dbReference>
<feature type="domain" description="HAMP" evidence="7">
    <location>
        <begin position="335"/>
        <end position="387"/>
    </location>
</feature>
<evidence type="ECO:0000256" key="4">
    <source>
        <dbReference type="SAM" id="Coils"/>
    </source>
</evidence>
<dbReference type="PANTHER" id="PTHR32089">
    <property type="entry name" value="METHYL-ACCEPTING CHEMOTAXIS PROTEIN MCPB"/>
    <property type="match status" value="1"/>
</dbReference>
<feature type="coiled-coil region" evidence="4">
    <location>
        <begin position="396"/>
        <end position="423"/>
    </location>
</feature>
<keyword evidence="4" id="KW-0175">Coiled coil</keyword>
<dbReference type="SMART" id="SM00283">
    <property type="entry name" value="MA"/>
    <property type="match status" value="1"/>
</dbReference>
<organism evidence="9 10">
    <name type="scientific">Nitratidesulfovibrio oxamicus</name>
    <dbReference type="NCBI Taxonomy" id="32016"/>
    <lineage>
        <taxon>Bacteria</taxon>
        <taxon>Pseudomonadati</taxon>
        <taxon>Thermodesulfobacteriota</taxon>
        <taxon>Desulfovibrionia</taxon>
        <taxon>Desulfovibrionales</taxon>
        <taxon>Desulfovibrionaceae</taxon>
        <taxon>Nitratidesulfovibrio</taxon>
    </lineage>
</organism>
<dbReference type="PROSITE" id="PS50111">
    <property type="entry name" value="CHEMOTAXIS_TRANSDUC_2"/>
    <property type="match status" value="1"/>
</dbReference>
<keyword evidence="5" id="KW-0472">Membrane</keyword>
<dbReference type="Gene3D" id="1.10.287.950">
    <property type="entry name" value="Methyl-accepting chemotaxis protein"/>
    <property type="match status" value="1"/>
</dbReference>
<evidence type="ECO:0000256" key="3">
    <source>
        <dbReference type="PROSITE-ProRule" id="PRU00284"/>
    </source>
</evidence>
<proteinExistence type="inferred from homology"/>
<reference evidence="9 10" key="1">
    <citation type="submission" date="2019-08" db="EMBL/GenBank/DDBJ databases">
        <authorList>
            <person name="Luo N."/>
        </authorList>
    </citation>
    <scope>NUCLEOTIDE SEQUENCE [LARGE SCALE GENOMIC DNA]</scope>
    <source>
        <strain evidence="9 10">NCIMB 9442</strain>
    </source>
</reference>
<dbReference type="Pfam" id="PF00015">
    <property type="entry name" value="MCPsignal"/>
    <property type="match status" value="1"/>
</dbReference>
<gene>
    <name evidence="9" type="ORF">FVW20_02870</name>
</gene>
<dbReference type="Proteomes" id="UP001194469">
    <property type="component" value="Unassembled WGS sequence"/>
</dbReference>
<dbReference type="CDD" id="cd06225">
    <property type="entry name" value="HAMP"/>
    <property type="match status" value="1"/>
</dbReference>
<evidence type="ECO:0000259" key="8">
    <source>
        <dbReference type="PROSITE" id="PS50906"/>
    </source>
</evidence>
<dbReference type="PROSITE" id="PS50885">
    <property type="entry name" value="HAMP"/>
    <property type="match status" value="1"/>
</dbReference>
<name>A0ABS0J0P6_9BACT</name>
<keyword evidence="1 3" id="KW-0807">Transducer</keyword>
<protein>
    <submittedName>
        <fullName evidence="9">Methyl-accepting chemotaxis protein</fullName>
    </submittedName>
</protein>
<dbReference type="InterPro" id="IPR003660">
    <property type="entry name" value="HAMP_dom"/>
</dbReference>
<keyword evidence="10" id="KW-1185">Reference proteome</keyword>
<evidence type="ECO:0000259" key="7">
    <source>
        <dbReference type="PROSITE" id="PS50885"/>
    </source>
</evidence>
<evidence type="ECO:0000313" key="10">
    <source>
        <dbReference type="Proteomes" id="UP001194469"/>
    </source>
</evidence>
<dbReference type="InterPro" id="IPR013587">
    <property type="entry name" value="Nitrate/nitrite_sensing"/>
</dbReference>
<dbReference type="PANTHER" id="PTHR32089:SF112">
    <property type="entry name" value="LYSOZYME-LIKE PROTEIN-RELATED"/>
    <property type="match status" value="1"/>
</dbReference>